<evidence type="ECO:0000313" key="2">
    <source>
        <dbReference type="Proteomes" id="UP000277811"/>
    </source>
</evidence>
<evidence type="ECO:0000313" key="1">
    <source>
        <dbReference type="EMBL" id="VBB08453.1"/>
    </source>
</evidence>
<dbReference type="EMBL" id="UPPP01000091">
    <property type="protein sequence ID" value="VBB08453.1"/>
    <property type="molecule type" value="Genomic_DNA"/>
</dbReference>
<protein>
    <submittedName>
        <fullName evidence="1">Uncharacterized protein</fullName>
    </submittedName>
</protein>
<name>A0A498REE9_9FIRM</name>
<reference evidence="1 2" key="1">
    <citation type="submission" date="2018-06" db="EMBL/GenBank/DDBJ databases">
        <authorList>
            <person name="Strepis N."/>
        </authorList>
    </citation>
    <scope>NUCLEOTIDE SEQUENCE [LARGE SCALE GENOMIC DNA]</scope>
    <source>
        <strain evidence="1">LUCI</strain>
    </source>
</reference>
<gene>
    <name evidence="1" type="ORF">LUCI_3725</name>
</gene>
<dbReference type="Proteomes" id="UP000277811">
    <property type="component" value="Unassembled WGS sequence"/>
</dbReference>
<accession>A0A498REE9</accession>
<dbReference type="AlphaFoldDB" id="A0A498REE9"/>
<organism evidence="1 2">
    <name type="scientific">Lucifera butyrica</name>
    <dbReference type="NCBI Taxonomy" id="1351585"/>
    <lineage>
        <taxon>Bacteria</taxon>
        <taxon>Bacillati</taxon>
        <taxon>Bacillota</taxon>
        <taxon>Negativicutes</taxon>
        <taxon>Veillonellales</taxon>
        <taxon>Veillonellaceae</taxon>
        <taxon>Lucifera</taxon>
    </lineage>
</organism>
<dbReference type="RefSeq" id="WP_207858035.1">
    <property type="nucleotide sequence ID" value="NZ_UPPP01000091.1"/>
</dbReference>
<keyword evidence="2" id="KW-1185">Reference proteome</keyword>
<sequence>MIALVSERLAKDFCDRNKGFAYQYNDQIKLWEVFKVKCYKDWEGDLDSFLEVGDLVDEEFVDYFINVLPPACMNGQCVQMGEPYSHNPDKDGKWRATYSTLKNSPEGWRYAGHCFRGQTEPVE</sequence>
<proteinExistence type="predicted"/>